<dbReference type="PROSITE" id="PS51186">
    <property type="entry name" value="GNAT"/>
    <property type="match status" value="1"/>
</dbReference>
<evidence type="ECO:0000259" key="2">
    <source>
        <dbReference type="PROSITE" id="PS51186"/>
    </source>
</evidence>
<dbReference type="PANTHER" id="PTHR43792:SF1">
    <property type="entry name" value="N-ACETYLTRANSFERASE DOMAIN-CONTAINING PROTEIN"/>
    <property type="match status" value="1"/>
</dbReference>
<feature type="region of interest" description="Disordered" evidence="1">
    <location>
        <begin position="1"/>
        <end position="20"/>
    </location>
</feature>
<dbReference type="Gene3D" id="3.40.630.30">
    <property type="match status" value="1"/>
</dbReference>
<dbReference type="InterPro" id="IPR051531">
    <property type="entry name" value="N-acetyltransferase"/>
</dbReference>
<gene>
    <name evidence="3" type="ORF">BJ968_001999</name>
</gene>
<dbReference type="InterPro" id="IPR016181">
    <property type="entry name" value="Acyl_CoA_acyltransferase"/>
</dbReference>
<protein>
    <submittedName>
        <fullName evidence="3">RimJ/RimL family protein N-acetyltransferase</fullName>
    </submittedName>
</protein>
<dbReference type="AlphaFoldDB" id="A0A7Y9DKV0"/>
<evidence type="ECO:0000256" key="1">
    <source>
        <dbReference type="SAM" id="MobiDB-lite"/>
    </source>
</evidence>
<dbReference type="SUPFAM" id="SSF55729">
    <property type="entry name" value="Acyl-CoA N-acyltransferases (Nat)"/>
    <property type="match status" value="1"/>
</dbReference>
<dbReference type="Pfam" id="PF13302">
    <property type="entry name" value="Acetyltransf_3"/>
    <property type="match status" value="1"/>
</dbReference>
<comment type="caution">
    <text evidence="3">The sequence shown here is derived from an EMBL/GenBank/DDBJ whole genome shotgun (WGS) entry which is preliminary data.</text>
</comment>
<proteinExistence type="predicted"/>
<reference evidence="3 4" key="1">
    <citation type="submission" date="2020-07" db="EMBL/GenBank/DDBJ databases">
        <title>Sequencing the genomes of 1000 actinobacteria strains.</title>
        <authorList>
            <person name="Klenk H.-P."/>
        </authorList>
    </citation>
    <scope>NUCLEOTIDE SEQUENCE [LARGE SCALE GENOMIC DNA]</scope>
    <source>
        <strain evidence="3 4">DSM 7487</strain>
    </source>
</reference>
<dbReference type="Proteomes" id="UP000521922">
    <property type="component" value="Unassembled WGS sequence"/>
</dbReference>
<evidence type="ECO:0000313" key="4">
    <source>
        <dbReference type="Proteomes" id="UP000521922"/>
    </source>
</evidence>
<keyword evidence="3" id="KW-0808">Transferase</keyword>
<feature type="domain" description="N-acetyltransferase" evidence="2">
    <location>
        <begin position="28"/>
        <end position="187"/>
    </location>
</feature>
<evidence type="ECO:0000313" key="3">
    <source>
        <dbReference type="EMBL" id="NYD22459.1"/>
    </source>
</evidence>
<accession>A0A7Y9DKV0</accession>
<sequence>MTTHRHDDVPPRAGERGTGEDLVRTERLVLSRPTPGDLDDVFALYSDPAVWEHLPSGRHTHPDTTARLLAHVEEGWQVIGLGSWVVRDTGGALVGTGGCDLRLGLAWNLGYRLARNSWGKGLAQEVIAAAVAAARRVRPDLAITAYLLEHNVRSRAAAERAGLDLVWRGPDAGNPDPTAVRLLFADRPLSAIVVRELTAT</sequence>
<name>A0A7Y9DKV0_9ACTN</name>
<organism evidence="3 4">
    <name type="scientific">Kineococcus aurantiacus</name>
    <dbReference type="NCBI Taxonomy" id="37633"/>
    <lineage>
        <taxon>Bacteria</taxon>
        <taxon>Bacillati</taxon>
        <taxon>Actinomycetota</taxon>
        <taxon>Actinomycetes</taxon>
        <taxon>Kineosporiales</taxon>
        <taxon>Kineosporiaceae</taxon>
        <taxon>Kineococcus</taxon>
    </lineage>
</organism>
<dbReference type="InterPro" id="IPR000182">
    <property type="entry name" value="GNAT_dom"/>
</dbReference>
<dbReference type="PANTHER" id="PTHR43792">
    <property type="entry name" value="GNAT FAMILY, PUTATIVE (AFU_ORTHOLOGUE AFUA_3G00765)-RELATED-RELATED"/>
    <property type="match status" value="1"/>
</dbReference>
<dbReference type="EMBL" id="JACCBB010000001">
    <property type="protein sequence ID" value="NYD22459.1"/>
    <property type="molecule type" value="Genomic_DNA"/>
</dbReference>
<keyword evidence="4" id="KW-1185">Reference proteome</keyword>
<dbReference type="GO" id="GO:0016747">
    <property type="term" value="F:acyltransferase activity, transferring groups other than amino-acyl groups"/>
    <property type="evidence" value="ECO:0007669"/>
    <property type="project" value="InterPro"/>
</dbReference>
<dbReference type="RefSeq" id="WP_218884972.1">
    <property type="nucleotide sequence ID" value="NZ_BAAAGN010000004.1"/>
</dbReference>